<dbReference type="InterPro" id="IPR016181">
    <property type="entry name" value="Acyl_CoA_acyltransferase"/>
</dbReference>
<dbReference type="Pfam" id="PF00583">
    <property type="entry name" value="Acetyltransf_1"/>
    <property type="match status" value="1"/>
</dbReference>
<comment type="caution">
    <text evidence="2">The sequence shown here is derived from an EMBL/GenBank/DDBJ whole genome shotgun (WGS) entry which is preliminary data.</text>
</comment>
<organism evidence="2 3">
    <name type="scientific">Apiospora kogelbergensis</name>
    <dbReference type="NCBI Taxonomy" id="1337665"/>
    <lineage>
        <taxon>Eukaryota</taxon>
        <taxon>Fungi</taxon>
        <taxon>Dikarya</taxon>
        <taxon>Ascomycota</taxon>
        <taxon>Pezizomycotina</taxon>
        <taxon>Sordariomycetes</taxon>
        <taxon>Xylariomycetidae</taxon>
        <taxon>Amphisphaeriales</taxon>
        <taxon>Apiosporaceae</taxon>
        <taxon>Apiospora</taxon>
    </lineage>
</organism>
<gene>
    <name evidence="2" type="ORF">PG999_013222</name>
</gene>
<accession>A0AAW0QET3</accession>
<protein>
    <recommendedName>
        <fullName evidence="1">N-acetyltransferase domain-containing protein</fullName>
    </recommendedName>
</protein>
<keyword evidence="3" id="KW-1185">Reference proteome</keyword>
<proteinExistence type="predicted"/>
<dbReference type="EMBL" id="JAQQWP010000010">
    <property type="protein sequence ID" value="KAK8097278.1"/>
    <property type="molecule type" value="Genomic_DNA"/>
</dbReference>
<dbReference type="InterPro" id="IPR000182">
    <property type="entry name" value="GNAT_dom"/>
</dbReference>
<name>A0AAW0QET3_9PEZI</name>
<dbReference type="GO" id="GO:0016747">
    <property type="term" value="F:acyltransferase activity, transferring groups other than amino-acyl groups"/>
    <property type="evidence" value="ECO:0007669"/>
    <property type="project" value="InterPro"/>
</dbReference>
<dbReference type="SUPFAM" id="SSF55729">
    <property type="entry name" value="Acyl-CoA N-acyltransferases (Nat)"/>
    <property type="match status" value="1"/>
</dbReference>
<dbReference type="CDD" id="cd04301">
    <property type="entry name" value="NAT_SF"/>
    <property type="match status" value="1"/>
</dbReference>
<dbReference type="Proteomes" id="UP001392437">
    <property type="component" value="Unassembled WGS sequence"/>
</dbReference>
<evidence type="ECO:0000313" key="3">
    <source>
        <dbReference type="Proteomes" id="UP001392437"/>
    </source>
</evidence>
<feature type="domain" description="N-acetyltransferase" evidence="1">
    <location>
        <begin position="64"/>
        <end position="127"/>
    </location>
</feature>
<sequence>MAAVWQPLTPDDIKAVVRISDVIHSALPEGEHVFAERLKLFPEGCLALAKVKTETGYACDGDGRRELCGYAISHPIHPRQPPALDAVLGGVMLPPDAGQYYIHDFCVLPEFRGQGLAEQGIRRLLSAVDSDTERFPDGACLVSVYDTVSFWARYGFAPPAIIEPALAAKVRGYGGGCHVSRAPEKSSIIVNSITTIAQH</sequence>
<evidence type="ECO:0000259" key="1">
    <source>
        <dbReference type="Pfam" id="PF00583"/>
    </source>
</evidence>
<dbReference type="Gene3D" id="3.40.630.30">
    <property type="match status" value="1"/>
</dbReference>
<dbReference type="AlphaFoldDB" id="A0AAW0QET3"/>
<evidence type="ECO:0000313" key="2">
    <source>
        <dbReference type="EMBL" id="KAK8097278.1"/>
    </source>
</evidence>
<reference evidence="2 3" key="1">
    <citation type="submission" date="2023-01" db="EMBL/GenBank/DDBJ databases">
        <title>Analysis of 21 Apiospora genomes using comparative genomics revels a genus with tremendous synthesis potential of carbohydrate active enzymes and secondary metabolites.</title>
        <authorList>
            <person name="Sorensen T."/>
        </authorList>
    </citation>
    <scope>NUCLEOTIDE SEQUENCE [LARGE SCALE GENOMIC DNA]</scope>
    <source>
        <strain evidence="2 3">CBS 117206</strain>
    </source>
</reference>